<sequence>MRGASSPRGLEPRQTSTTANCHQNPSKSIKLSPGRQRLVDDVTALCSRQPTVERILKRHSLDCVYNDQIAYANNQESKNQGYELIRNEQVRTRCIPITAIINALIKHCTDQANDTEHSHERVSFSFKKWQVNNVVNHQFEAFKEHQRVAAEEVKLPATVGRDPWWV</sequence>
<feature type="region of interest" description="Disordered" evidence="1">
    <location>
        <begin position="1"/>
        <end position="34"/>
    </location>
</feature>
<accession>A0AAD4BGS6</accession>
<dbReference type="EMBL" id="WHUW01000063">
    <property type="protein sequence ID" value="KAF8430456.1"/>
    <property type="molecule type" value="Genomic_DNA"/>
</dbReference>
<feature type="compositionally biased region" description="Polar residues" evidence="1">
    <location>
        <begin position="13"/>
        <end position="29"/>
    </location>
</feature>
<reference evidence="2" key="2">
    <citation type="journal article" date="2020" name="Nat. Commun.">
        <title>Large-scale genome sequencing of mycorrhizal fungi provides insights into the early evolution of symbiotic traits.</title>
        <authorList>
            <person name="Miyauchi S."/>
            <person name="Kiss E."/>
            <person name="Kuo A."/>
            <person name="Drula E."/>
            <person name="Kohler A."/>
            <person name="Sanchez-Garcia M."/>
            <person name="Morin E."/>
            <person name="Andreopoulos B."/>
            <person name="Barry K.W."/>
            <person name="Bonito G."/>
            <person name="Buee M."/>
            <person name="Carver A."/>
            <person name="Chen C."/>
            <person name="Cichocki N."/>
            <person name="Clum A."/>
            <person name="Culley D."/>
            <person name="Crous P.W."/>
            <person name="Fauchery L."/>
            <person name="Girlanda M."/>
            <person name="Hayes R.D."/>
            <person name="Keri Z."/>
            <person name="LaButti K."/>
            <person name="Lipzen A."/>
            <person name="Lombard V."/>
            <person name="Magnuson J."/>
            <person name="Maillard F."/>
            <person name="Murat C."/>
            <person name="Nolan M."/>
            <person name="Ohm R.A."/>
            <person name="Pangilinan J."/>
            <person name="Pereira M.F."/>
            <person name="Perotto S."/>
            <person name="Peter M."/>
            <person name="Pfister S."/>
            <person name="Riley R."/>
            <person name="Sitrit Y."/>
            <person name="Stielow J.B."/>
            <person name="Szollosi G."/>
            <person name="Zifcakova L."/>
            <person name="Stursova M."/>
            <person name="Spatafora J.W."/>
            <person name="Tedersoo L."/>
            <person name="Vaario L.M."/>
            <person name="Yamada A."/>
            <person name="Yan M."/>
            <person name="Wang P."/>
            <person name="Xu J."/>
            <person name="Bruns T."/>
            <person name="Baldrian P."/>
            <person name="Vilgalys R."/>
            <person name="Dunand C."/>
            <person name="Henrissat B."/>
            <person name="Grigoriev I.V."/>
            <person name="Hibbett D."/>
            <person name="Nagy L.G."/>
            <person name="Martin F.M."/>
        </authorList>
    </citation>
    <scope>NUCLEOTIDE SEQUENCE</scope>
    <source>
        <strain evidence="2">BED1</strain>
    </source>
</reference>
<organism evidence="2 3">
    <name type="scientific">Boletus edulis BED1</name>
    <dbReference type="NCBI Taxonomy" id="1328754"/>
    <lineage>
        <taxon>Eukaryota</taxon>
        <taxon>Fungi</taxon>
        <taxon>Dikarya</taxon>
        <taxon>Basidiomycota</taxon>
        <taxon>Agaricomycotina</taxon>
        <taxon>Agaricomycetes</taxon>
        <taxon>Agaricomycetidae</taxon>
        <taxon>Boletales</taxon>
        <taxon>Boletineae</taxon>
        <taxon>Boletaceae</taxon>
        <taxon>Boletoideae</taxon>
        <taxon>Boletus</taxon>
    </lineage>
</organism>
<name>A0AAD4BGS6_BOLED</name>
<dbReference type="Proteomes" id="UP001194468">
    <property type="component" value="Unassembled WGS sequence"/>
</dbReference>
<dbReference type="AlphaFoldDB" id="A0AAD4BGS6"/>
<gene>
    <name evidence="2" type="ORF">L210DRAFT_3614683</name>
</gene>
<proteinExistence type="predicted"/>
<keyword evidence="3" id="KW-1185">Reference proteome</keyword>
<evidence type="ECO:0000256" key="1">
    <source>
        <dbReference type="SAM" id="MobiDB-lite"/>
    </source>
</evidence>
<comment type="caution">
    <text evidence="2">The sequence shown here is derived from an EMBL/GenBank/DDBJ whole genome shotgun (WGS) entry which is preliminary data.</text>
</comment>
<protein>
    <submittedName>
        <fullName evidence="2">Uncharacterized protein</fullName>
    </submittedName>
</protein>
<evidence type="ECO:0000313" key="2">
    <source>
        <dbReference type="EMBL" id="KAF8430456.1"/>
    </source>
</evidence>
<reference evidence="2" key="1">
    <citation type="submission" date="2019-10" db="EMBL/GenBank/DDBJ databases">
        <authorList>
            <consortium name="DOE Joint Genome Institute"/>
            <person name="Kuo A."/>
            <person name="Miyauchi S."/>
            <person name="Kiss E."/>
            <person name="Drula E."/>
            <person name="Kohler A."/>
            <person name="Sanchez-Garcia M."/>
            <person name="Andreopoulos B."/>
            <person name="Barry K.W."/>
            <person name="Bonito G."/>
            <person name="Buee M."/>
            <person name="Carver A."/>
            <person name="Chen C."/>
            <person name="Cichocki N."/>
            <person name="Clum A."/>
            <person name="Culley D."/>
            <person name="Crous P.W."/>
            <person name="Fauchery L."/>
            <person name="Girlanda M."/>
            <person name="Hayes R."/>
            <person name="Keri Z."/>
            <person name="LaButti K."/>
            <person name="Lipzen A."/>
            <person name="Lombard V."/>
            <person name="Magnuson J."/>
            <person name="Maillard F."/>
            <person name="Morin E."/>
            <person name="Murat C."/>
            <person name="Nolan M."/>
            <person name="Ohm R."/>
            <person name="Pangilinan J."/>
            <person name="Pereira M."/>
            <person name="Perotto S."/>
            <person name="Peter M."/>
            <person name="Riley R."/>
            <person name="Sitrit Y."/>
            <person name="Stielow B."/>
            <person name="Szollosi G."/>
            <person name="Zifcakova L."/>
            <person name="Stursova M."/>
            <person name="Spatafora J.W."/>
            <person name="Tedersoo L."/>
            <person name="Vaario L.-M."/>
            <person name="Yamada A."/>
            <person name="Yan M."/>
            <person name="Wang P."/>
            <person name="Xu J."/>
            <person name="Bruns T."/>
            <person name="Baldrian P."/>
            <person name="Vilgalys R."/>
            <person name="Henrissat B."/>
            <person name="Grigoriev I.V."/>
            <person name="Hibbett D."/>
            <person name="Nagy L.G."/>
            <person name="Martin F.M."/>
        </authorList>
    </citation>
    <scope>NUCLEOTIDE SEQUENCE</scope>
    <source>
        <strain evidence="2">BED1</strain>
    </source>
</reference>
<evidence type="ECO:0000313" key="3">
    <source>
        <dbReference type="Proteomes" id="UP001194468"/>
    </source>
</evidence>